<feature type="region of interest" description="Disordered" evidence="1">
    <location>
        <begin position="48"/>
        <end position="67"/>
    </location>
</feature>
<dbReference type="AlphaFoldDB" id="A0A2S5STX2"/>
<evidence type="ECO:0000313" key="3">
    <source>
        <dbReference type="EMBL" id="PPE66017.1"/>
    </source>
</evidence>
<proteinExistence type="predicted"/>
<dbReference type="Pfam" id="PF07642">
    <property type="entry name" value="BBP2"/>
    <property type="match status" value="1"/>
</dbReference>
<evidence type="ECO:0008006" key="5">
    <source>
        <dbReference type="Google" id="ProtNLM"/>
    </source>
</evidence>
<evidence type="ECO:0000313" key="4">
    <source>
        <dbReference type="Proteomes" id="UP000238605"/>
    </source>
</evidence>
<protein>
    <recommendedName>
        <fullName evidence="5">DUF3138 domain-containing protein</fullName>
    </recommendedName>
</protein>
<dbReference type="OrthoDB" id="8595088at2"/>
<feature type="chain" id="PRO_5015695662" description="DUF3138 domain-containing protein" evidence="2">
    <location>
        <begin position="25"/>
        <end position="449"/>
    </location>
</feature>
<dbReference type="Proteomes" id="UP000238605">
    <property type="component" value="Unassembled WGS sequence"/>
</dbReference>
<keyword evidence="2" id="KW-0732">Signal</keyword>
<dbReference type="RefSeq" id="WP_104302967.1">
    <property type="nucleotide sequence ID" value="NZ_PSNX01000010.1"/>
</dbReference>
<sequence>MTTTWKITTLSLALMAAFPLAGHAQSNKELLDELRALQQRVQELERKLKAAEAAPAPAPSAGMTPDQQVEFNRIRAKTEALEDNQEASGFKGLRISGMMDPTFLWTDRYGESFAFLNNFDGVGNSYGRDAYAFDNSYFGQAVIDIVKETEDQSIWRLTLLPHKSGSSGFNVGSWIHEASVSVPITDNQTRFWAGVIPDWSGYEYPFSHQHPLISHNLLFDFTLPSYYTGAAIDITRGKWWNRIGIANVNANRYDRDARHGALVYRIDYSKGEFDGFGFAGVHGKEAGETINLFQFDAYYIRGNWTWQGQVALGSADAAASNDGRAQWWGLSGLMAYNFTPTLQGIFRADYIHNEKNGGGIYGSPLSGGEFDGRNGFGPKLASDGSVIDPDKGANRYAMTFGLKYLYSLNTTFKLEYRFDGSNGYNFYDEIQDRYRKRAHMLSTAVVLNF</sequence>
<feature type="compositionally biased region" description="Low complexity" evidence="1">
    <location>
        <begin position="51"/>
        <end position="61"/>
    </location>
</feature>
<dbReference type="EMBL" id="PSNX01000010">
    <property type="protein sequence ID" value="PPE66017.1"/>
    <property type="molecule type" value="Genomic_DNA"/>
</dbReference>
<comment type="caution">
    <text evidence="3">The sequence shown here is derived from an EMBL/GenBank/DDBJ whole genome shotgun (WGS) entry which is preliminary data.</text>
</comment>
<accession>A0A2S5STX2</accession>
<organism evidence="3 4">
    <name type="scientific">Caldimonas caldifontis</name>
    <dbReference type="NCBI Taxonomy" id="1452508"/>
    <lineage>
        <taxon>Bacteria</taxon>
        <taxon>Pseudomonadati</taxon>
        <taxon>Pseudomonadota</taxon>
        <taxon>Betaproteobacteria</taxon>
        <taxon>Burkholderiales</taxon>
        <taxon>Sphaerotilaceae</taxon>
        <taxon>Caldimonas</taxon>
    </lineage>
</organism>
<reference evidence="3 4" key="1">
    <citation type="submission" date="2018-02" db="EMBL/GenBank/DDBJ databases">
        <title>Reclassifiation of [Polyangium] brachysporum DSM 7029 as Guopingzhaonella breviflexa gen. nov., sp. nov., a member of the family Comamonadaceae.</title>
        <authorList>
            <person name="Tang B."/>
        </authorList>
    </citation>
    <scope>NUCLEOTIDE SEQUENCE [LARGE SCALE GENOMIC DNA]</scope>
    <source>
        <strain evidence="3 4">BCRC 80649</strain>
    </source>
</reference>
<evidence type="ECO:0000256" key="2">
    <source>
        <dbReference type="SAM" id="SignalP"/>
    </source>
</evidence>
<gene>
    <name evidence="3" type="ORF">C1704_12075</name>
</gene>
<feature type="signal peptide" evidence="2">
    <location>
        <begin position="1"/>
        <end position="24"/>
    </location>
</feature>
<keyword evidence="4" id="KW-1185">Reference proteome</keyword>
<evidence type="ECO:0000256" key="1">
    <source>
        <dbReference type="SAM" id="MobiDB-lite"/>
    </source>
</evidence>
<name>A0A2S5STX2_9BURK</name>
<dbReference type="InterPro" id="IPR011486">
    <property type="entry name" value="BBP2"/>
</dbReference>